<evidence type="ECO:0000259" key="1">
    <source>
        <dbReference type="Pfam" id="PF09413"/>
    </source>
</evidence>
<keyword evidence="3" id="KW-1185">Reference proteome</keyword>
<dbReference type="SUPFAM" id="SSF54913">
    <property type="entry name" value="GlnB-like"/>
    <property type="match status" value="1"/>
</dbReference>
<name>A0A4Q7NL49_9BURK</name>
<dbReference type="OrthoDB" id="8683631at2"/>
<accession>A0A4Q7NL49</accession>
<comment type="caution">
    <text evidence="2">The sequence shown here is derived from an EMBL/GenBank/DDBJ whole genome shotgun (WGS) entry which is preliminary data.</text>
</comment>
<proteinExistence type="predicted"/>
<sequence length="138" mass="15110">MAEFVTLEVHTNPWDAHITRGLLESEGIPVLLQNEHQVWANWPFSLALGGVQVQVPATSLPRAQAVLARRNSGEYQQEVFDQPIAARCEACGGTRFARDVNWPQVALALVTLCWSSVIFPPRRGPMKCTDCGTPAGDA</sequence>
<dbReference type="EMBL" id="SGXC01000001">
    <property type="protein sequence ID" value="RZS85841.1"/>
    <property type="molecule type" value="Genomic_DNA"/>
</dbReference>
<gene>
    <name evidence="2" type="ORF">EV675_1871</name>
</gene>
<evidence type="ECO:0000313" key="3">
    <source>
        <dbReference type="Proteomes" id="UP000292445"/>
    </source>
</evidence>
<reference evidence="2 3" key="1">
    <citation type="submission" date="2019-02" db="EMBL/GenBank/DDBJ databases">
        <title>Genomic Encyclopedia of Type Strains, Phase IV (KMG-IV): sequencing the most valuable type-strain genomes for metagenomic binning, comparative biology and taxonomic classification.</title>
        <authorList>
            <person name="Goeker M."/>
        </authorList>
    </citation>
    <scope>NUCLEOTIDE SEQUENCE [LARGE SCALE GENOMIC DNA]</scope>
    <source>
        <strain evidence="2 3">K24</strain>
    </source>
</reference>
<evidence type="ECO:0000313" key="2">
    <source>
        <dbReference type="EMBL" id="RZS85841.1"/>
    </source>
</evidence>
<dbReference type="InterPro" id="IPR011322">
    <property type="entry name" value="N-reg_PII-like_a/b"/>
</dbReference>
<dbReference type="Proteomes" id="UP000292445">
    <property type="component" value="Unassembled WGS sequence"/>
</dbReference>
<feature type="domain" description="DUF2007" evidence="1">
    <location>
        <begin position="10"/>
        <end position="69"/>
    </location>
</feature>
<dbReference type="Pfam" id="PF09413">
    <property type="entry name" value="DUF2007"/>
    <property type="match status" value="1"/>
</dbReference>
<dbReference type="AlphaFoldDB" id="A0A4Q7NL49"/>
<organism evidence="2 3">
    <name type="scientific">Pigmentiphaga kullae</name>
    <dbReference type="NCBI Taxonomy" id="151784"/>
    <lineage>
        <taxon>Bacteria</taxon>
        <taxon>Pseudomonadati</taxon>
        <taxon>Pseudomonadota</taxon>
        <taxon>Betaproteobacteria</taxon>
        <taxon>Burkholderiales</taxon>
        <taxon>Alcaligenaceae</taxon>
        <taxon>Pigmentiphaga</taxon>
    </lineage>
</organism>
<protein>
    <submittedName>
        <fullName evidence="2">Putative signal transducing protein</fullName>
    </submittedName>
</protein>
<dbReference type="InterPro" id="IPR018551">
    <property type="entry name" value="DUF2007"/>
</dbReference>
<dbReference type="RefSeq" id="WP_130356993.1">
    <property type="nucleotide sequence ID" value="NZ_SGXC01000001.1"/>
</dbReference>